<organism evidence="2 3">
    <name type="scientific">Clathrospora elynae</name>
    <dbReference type="NCBI Taxonomy" id="706981"/>
    <lineage>
        <taxon>Eukaryota</taxon>
        <taxon>Fungi</taxon>
        <taxon>Dikarya</taxon>
        <taxon>Ascomycota</taxon>
        <taxon>Pezizomycotina</taxon>
        <taxon>Dothideomycetes</taxon>
        <taxon>Pleosporomycetidae</taxon>
        <taxon>Pleosporales</taxon>
        <taxon>Diademaceae</taxon>
        <taxon>Clathrospora</taxon>
    </lineage>
</organism>
<evidence type="ECO:0000313" key="2">
    <source>
        <dbReference type="EMBL" id="KAF1944750.1"/>
    </source>
</evidence>
<dbReference type="OrthoDB" id="443772at2759"/>
<dbReference type="AlphaFoldDB" id="A0A6A5SXR7"/>
<feature type="compositionally biased region" description="Low complexity" evidence="1">
    <location>
        <begin position="37"/>
        <end position="55"/>
    </location>
</feature>
<reference evidence="2" key="1">
    <citation type="journal article" date="2020" name="Stud. Mycol.">
        <title>101 Dothideomycetes genomes: a test case for predicting lifestyles and emergence of pathogens.</title>
        <authorList>
            <person name="Haridas S."/>
            <person name="Albert R."/>
            <person name="Binder M."/>
            <person name="Bloem J."/>
            <person name="Labutti K."/>
            <person name="Salamov A."/>
            <person name="Andreopoulos B."/>
            <person name="Baker S."/>
            <person name="Barry K."/>
            <person name="Bills G."/>
            <person name="Bluhm B."/>
            <person name="Cannon C."/>
            <person name="Castanera R."/>
            <person name="Culley D."/>
            <person name="Daum C."/>
            <person name="Ezra D."/>
            <person name="Gonzalez J."/>
            <person name="Henrissat B."/>
            <person name="Kuo A."/>
            <person name="Liang C."/>
            <person name="Lipzen A."/>
            <person name="Lutzoni F."/>
            <person name="Magnuson J."/>
            <person name="Mondo S."/>
            <person name="Nolan M."/>
            <person name="Ohm R."/>
            <person name="Pangilinan J."/>
            <person name="Park H.-J."/>
            <person name="Ramirez L."/>
            <person name="Alfaro M."/>
            <person name="Sun H."/>
            <person name="Tritt A."/>
            <person name="Yoshinaga Y."/>
            <person name="Zwiers L.-H."/>
            <person name="Turgeon B."/>
            <person name="Goodwin S."/>
            <person name="Spatafora J."/>
            <person name="Crous P."/>
            <person name="Grigoriev I."/>
        </authorList>
    </citation>
    <scope>NUCLEOTIDE SEQUENCE</scope>
    <source>
        <strain evidence="2">CBS 161.51</strain>
    </source>
</reference>
<name>A0A6A5SXR7_9PLEO</name>
<gene>
    <name evidence="2" type="ORF">EJ02DRAFT_463841</name>
</gene>
<feature type="compositionally biased region" description="Pro residues" evidence="1">
    <location>
        <begin position="14"/>
        <end position="36"/>
    </location>
</feature>
<proteinExistence type="predicted"/>
<evidence type="ECO:0000256" key="1">
    <source>
        <dbReference type="SAM" id="MobiDB-lite"/>
    </source>
</evidence>
<accession>A0A6A5SXR7</accession>
<sequence>MSDPYTSTATMSLPLPPHPRPSSSPRNPSPSPPRLPTPSSISRSSNSMSTAMTSLARSRRSNTLIPKIQTVVSNSPSAIDKLEDLTNTEDLWGAREKNESFEKGGFECFVVEGQRGKYTVLKTIREVDHDAFDNLPALVYTVISTVRQSQSGTRQQLAWWEALWTALLHRTPLERNTINHLVANEKKVVVTENWVAGGKEGGVLMAINAGLWWEVKVEYEDKALNRAMEAAERGEERMRWR</sequence>
<feature type="region of interest" description="Disordered" evidence="1">
    <location>
        <begin position="1"/>
        <end position="60"/>
    </location>
</feature>
<evidence type="ECO:0000313" key="3">
    <source>
        <dbReference type="Proteomes" id="UP000800038"/>
    </source>
</evidence>
<dbReference type="Proteomes" id="UP000800038">
    <property type="component" value="Unassembled WGS sequence"/>
</dbReference>
<keyword evidence="3" id="KW-1185">Reference proteome</keyword>
<protein>
    <submittedName>
        <fullName evidence="2">Uncharacterized protein</fullName>
    </submittedName>
</protein>
<dbReference type="EMBL" id="ML976014">
    <property type="protein sequence ID" value="KAF1944750.1"/>
    <property type="molecule type" value="Genomic_DNA"/>
</dbReference>